<sequence>MVKTLFSVRKQRGQKVSFMSYICHNSGGQLLTKCQSEMWLTTQLSRLRLSCTVQGIAQPSRFSYCFSIIWVTRRGVKSRKSYKYE</sequence>
<reference evidence="1 2" key="1">
    <citation type="submission" date="2015-01" db="EMBL/GenBank/DDBJ databases">
        <title>Evolution of Trichinella species and genotypes.</title>
        <authorList>
            <person name="Korhonen P.K."/>
            <person name="Edoardo P."/>
            <person name="Giuseppe L.R."/>
            <person name="Gasser R.B."/>
        </authorList>
    </citation>
    <scope>NUCLEOTIDE SEQUENCE [LARGE SCALE GENOMIC DNA]</scope>
    <source>
        <strain evidence="1">ISS1029</strain>
    </source>
</reference>
<accession>A0A0V1GMM4</accession>
<gene>
    <name evidence="1" type="ORF">T11_9759</name>
</gene>
<evidence type="ECO:0000313" key="2">
    <source>
        <dbReference type="Proteomes" id="UP000055024"/>
    </source>
</evidence>
<name>A0A0V1GMM4_9BILA</name>
<protein>
    <submittedName>
        <fullName evidence="1">Uncharacterized protein</fullName>
    </submittedName>
</protein>
<organism evidence="1 2">
    <name type="scientific">Trichinella zimbabwensis</name>
    <dbReference type="NCBI Taxonomy" id="268475"/>
    <lineage>
        <taxon>Eukaryota</taxon>
        <taxon>Metazoa</taxon>
        <taxon>Ecdysozoa</taxon>
        <taxon>Nematoda</taxon>
        <taxon>Enoplea</taxon>
        <taxon>Dorylaimia</taxon>
        <taxon>Trichinellida</taxon>
        <taxon>Trichinellidae</taxon>
        <taxon>Trichinella</taxon>
    </lineage>
</organism>
<evidence type="ECO:0000313" key="1">
    <source>
        <dbReference type="EMBL" id="KRY99472.1"/>
    </source>
</evidence>
<dbReference type="EMBL" id="JYDP01000828">
    <property type="protein sequence ID" value="KRY99472.1"/>
    <property type="molecule type" value="Genomic_DNA"/>
</dbReference>
<proteinExistence type="predicted"/>
<keyword evidence="2" id="KW-1185">Reference proteome</keyword>
<dbReference type="Proteomes" id="UP000055024">
    <property type="component" value="Unassembled WGS sequence"/>
</dbReference>
<dbReference type="AlphaFoldDB" id="A0A0V1GMM4"/>
<comment type="caution">
    <text evidence="1">The sequence shown here is derived from an EMBL/GenBank/DDBJ whole genome shotgun (WGS) entry which is preliminary data.</text>
</comment>